<dbReference type="GO" id="GO:0003700">
    <property type="term" value="F:DNA-binding transcription factor activity"/>
    <property type="evidence" value="ECO:0007669"/>
    <property type="project" value="InterPro"/>
</dbReference>
<dbReference type="Gene3D" id="1.10.10.10">
    <property type="entry name" value="Winged helix-like DNA-binding domain superfamily/Winged helix DNA-binding domain"/>
    <property type="match status" value="1"/>
</dbReference>
<dbReference type="AlphaFoldDB" id="A0A239G102"/>
<dbReference type="PANTHER" id="PTHR33164:SF107">
    <property type="entry name" value="TRANSCRIPTIONAL REGULATORY PROTEIN"/>
    <property type="match status" value="1"/>
</dbReference>
<dbReference type="SUPFAM" id="SSF46785">
    <property type="entry name" value="Winged helix' DNA-binding domain"/>
    <property type="match status" value="1"/>
</dbReference>
<dbReference type="RefSeq" id="WP_089297536.1">
    <property type="nucleotide sequence ID" value="NZ_BOMU01000084.1"/>
</dbReference>
<dbReference type="InterPro" id="IPR000835">
    <property type="entry name" value="HTH_MarR-typ"/>
</dbReference>
<dbReference type="InterPro" id="IPR036390">
    <property type="entry name" value="WH_DNA-bd_sf"/>
</dbReference>
<keyword evidence="3" id="KW-1185">Reference proteome</keyword>
<dbReference type="EMBL" id="FZNR01000019">
    <property type="protein sequence ID" value="SNS62839.1"/>
    <property type="molecule type" value="Genomic_DNA"/>
</dbReference>
<sequence length="155" mass="16661">MRGTGIVTQKPEFGDVLLGLSLLIQRRYAQICADHCLTPAQAQLMCTVRDQPHRMADLAARLGMAKPALSQLVDRTERRGLVQRETSAQDRRVITLAATPAGKKIADAMYAEVAARLPDIAGHLCAEDQQRLADLTSAVTALHLPGLMSGEGCGC</sequence>
<dbReference type="GO" id="GO:0003677">
    <property type="term" value="F:DNA binding"/>
    <property type="evidence" value="ECO:0007669"/>
    <property type="project" value="UniProtKB-KW"/>
</dbReference>
<dbReference type="OrthoDB" id="3216907at2"/>
<evidence type="ECO:0000313" key="3">
    <source>
        <dbReference type="Proteomes" id="UP000198415"/>
    </source>
</evidence>
<dbReference type="InterPro" id="IPR039422">
    <property type="entry name" value="MarR/SlyA-like"/>
</dbReference>
<evidence type="ECO:0000259" key="1">
    <source>
        <dbReference type="PROSITE" id="PS50995"/>
    </source>
</evidence>
<dbReference type="PANTHER" id="PTHR33164">
    <property type="entry name" value="TRANSCRIPTIONAL REGULATOR, MARR FAMILY"/>
    <property type="match status" value="1"/>
</dbReference>
<evidence type="ECO:0000313" key="2">
    <source>
        <dbReference type="EMBL" id="SNS62839.1"/>
    </source>
</evidence>
<reference evidence="2 3" key="1">
    <citation type="submission" date="2017-06" db="EMBL/GenBank/DDBJ databases">
        <authorList>
            <person name="Kim H.J."/>
            <person name="Triplett B.A."/>
        </authorList>
    </citation>
    <scope>NUCLEOTIDE SEQUENCE [LARGE SCALE GENOMIC DNA]</scope>
    <source>
        <strain evidence="2 3">DSM 43151</strain>
    </source>
</reference>
<name>A0A239G102_9ACTN</name>
<feature type="domain" description="HTH marR-type" evidence="1">
    <location>
        <begin position="10"/>
        <end position="141"/>
    </location>
</feature>
<proteinExistence type="predicted"/>
<dbReference type="InterPro" id="IPR036388">
    <property type="entry name" value="WH-like_DNA-bd_sf"/>
</dbReference>
<dbReference type="PRINTS" id="PR00598">
    <property type="entry name" value="HTHMARR"/>
</dbReference>
<keyword evidence="2" id="KW-0238">DNA-binding</keyword>
<dbReference type="PROSITE" id="PS50995">
    <property type="entry name" value="HTH_MARR_2"/>
    <property type="match status" value="1"/>
</dbReference>
<dbReference type="GO" id="GO:0006950">
    <property type="term" value="P:response to stress"/>
    <property type="evidence" value="ECO:0007669"/>
    <property type="project" value="TreeGrafter"/>
</dbReference>
<protein>
    <submittedName>
        <fullName evidence="2">DNA-binding transcriptional regulator, MarR family</fullName>
    </submittedName>
</protein>
<organism evidence="2 3">
    <name type="scientific">Actinoplanes regularis</name>
    <dbReference type="NCBI Taxonomy" id="52697"/>
    <lineage>
        <taxon>Bacteria</taxon>
        <taxon>Bacillati</taxon>
        <taxon>Actinomycetota</taxon>
        <taxon>Actinomycetes</taxon>
        <taxon>Micromonosporales</taxon>
        <taxon>Micromonosporaceae</taxon>
        <taxon>Actinoplanes</taxon>
    </lineage>
</organism>
<dbReference type="Proteomes" id="UP000198415">
    <property type="component" value="Unassembled WGS sequence"/>
</dbReference>
<dbReference type="SMART" id="SM00347">
    <property type="entry name" value="HTH_MARR"/>
    <property type="match status" value="1"/>
</dbReference>
<gene>
    <name evidence="2" type="ORF">SAMN06264365_119147</name>
</gene>
<dbReference type="Pfam" id="PF12802">
    <property type="entry name" value="MarR_2"/>
    <property type="match status" value="1"/>
</dbReference>
<accession>A0A239G102</accession>